<dbReference type="PANTHER" id="PTHR38001:SF1">
    <property type="entry name" value="PROTEIN CEBPZOS"/>
    <property type="match status" value="1"/>
</dbReference>
<reference evidence="2" key="1">
    <citation type="submission" date="2025-08" db="UniProtKB">
        <authorList>
            <consortium name="Ensembl"/>
        </authorList>
    </citation>
    <scope>IDENTIFICATION</scope>
</reference>
<keyword evidence="1" id="KW-1133">Transmembrane helix</keyword>
<evidence type="ECO:0000313" key="2">
    <source>
        <dbReference type="Ensembl" id="ENSCPRP00005019273.1"/>
    </source>
</evidence>
<proteinExistence type="predicted"/>
<name>A0A7M4F8E9_CROPO</name>
<organism evidence="2 3">
    <name type="scientific">Crocodylus porosus</name>
    <name type="common">Saltwater crocodile</name>
    <name type="synonym">Estuarine crocodile</name>
    <dbReference type="NCBI Taxonomy" id="8502"/>
    <lineage>
        <taxon>Eukaryota</taxon>
        <taxon>Metazoa</taxon>
        <taxon>Chordata</taxon>
        <taxon>Craniata</taxon>
        <taxon>Vertebrata</taxon>
        <taxon>Euteleostomi</taxon>
        <taxon>Archelosauria</taxon>
        <taxon>Archosauria</taxon>
        <taxon>Crocodylia</taxon>
        <taxon>Longirostres</taxon>
        <taxon>Crocodylidae</taxon>
        <taxon>Crocodylus</taxon>
    </lineage>
</organism>
<sequence length="87" mass="9843">MPGASVQRARSCGAMDPSTKNLIRKLLLAELVGVVGFYAIYFRLHANQGSPTGIPFIYFSAYYKWNERCGIHGVREKDQMKWSNSEN</sequence>
<keyword evidence="3" id="KW-1185">Reference proteome</keyword>
<evidence type="ECO:0000256" key="1">
    <source>
        <dbReference type="SAM" id="Phobius"/>
    </source>
</evidence>
<dbReference type="AlphaFoldDB" id="A0A7M4F8E9"/>
<protein>
    <submittedName>
        <fullName evidence="2">Uncharacterized protein</fullName>
    </submittedName>
</protein>
<feature type="transmembrane region" description="Helical" evidence="1">
    <location>
        <begin position="26"/>
        <end position="44"/>
    </location>
</feature>
<keyword evidence="1" id="KW-0812">Transmembrane</keyword>
<keyword evidence="1" id="KW-0472">Membrane</keyword>
<dbReference type="PANTHER" id="PTHR38001">
    <property type="entry name" value="PROTEIN CEBPZOS"/>
    <property type="match status" value="1"/>
</dbReference>
<reference evidence="2" key="2">
    <citation type="submission" date="2025-09" db="UniProtKB">
        <authorList>
            <consortium name="Ensembl"/>
        </authorList>
    </citation>
    <scope>IDENTIFICATION</scope>
</reference>
<dbReference type="OMA" id="HMMNNSR"/>
<accession>A0A7M4F8E9</accession>
<dbReference type="Proteomes" id="UP000594220">
    <property type="component" value="Unplaced"/>
</dbReference>
<evidence type="ECO:0000313" key="3">
    <source>
        <dbReference type="Proteomes" id="UP000594220"/>
    </source>
</evidence>
<dbReference type="InterPro" id="IPR037764">
    <property type="entry name" value="CEBPZOS"/>
</dbReference>
<dbReference type="Ensembl" id="ENSCPRT00005022552.1">
    <property type="protein sequence ID" value="ENSCPRP00005019273.1"/>
    <property type="gene ID" value="ENSCPRG00005013465.1"/>
</dbReference>